<keyword evidence="9" id="KW-1185">Reference proteome</keyword>
<comment type="similarity">
    <text evidence="6">Belongs to the major facilitator superfamily. Sugar transporter (TC 2.A.1.1) family.</text>
</comment>
<evidence type="ECO:0000256" key="6">
    <source>
        <dbReference type="RuleBase" id="RU003346"/>
    </source>
</evidence>
<reference evidence="9" key="1">
    <citation type="submission" date="2024-06" db="UniProtKB">
        <authorList>
            <consortium name="RefSeq"/>
        </authorList>
    </citation>
    <scope>NUCLEOTIDE SEQUENCE [LARGE SCALE GENOMIC DNA]</scope>
    <source>
        <strain evidence="9">MV2-25</strain>
    </source>
</reference>
<dbReference type="GO" id="GO:0015149">
    <property type="term" value="F:hexose transmembrane transporter activity"/>
    <property type="evidence" value="ECO:0007669"/>
    <property type="project" value="TreeGrafter"/>
</dbReference>
<dbReference type="InterPro" id="IPR005828">
    <property type="entry name" value="MFS_sugar_transport-like"/>
</dbReference>
<comment type="subcellular location">
    <subcellularLocation>
        <location evidence="1">Membrane</location>
        <topology evidence="1">Multi-pass membrane protein</topology>
    </subcellularLocation>
</comment>
<dbReference type="PANTHER" id="PTHR23503:SF127">
    <property type="entry name" value="FI08437P-RELATED"/>
    <property type="match status" value="1"/>
</dbReference>
<dbReference type="PANTHER" id="PTHR23503">
    <property type="entry name" value="SOLUTE CARRIER FAMILY 2"/>
    <property type="match status" value="1"/>
</dbReference>
<accession>A0A6I8VEY3</accession>
<feature type="transmembrane region" description="Helical" evidence="7">
    <location>
        <begin position="136"/>
        <end position="156"/>
    </location>
</feature>
<name>A0A6I8VEY3_DROPS</name>
<dbReference type="NCBIfam" id="TIGR00879">
    <property type="entry name" value="SP"/>
    <property type="match status" value="1"/>
</dbReference>
<dbReference type="GO" id="GO:0016020">
    <property type="term" value="C:membrane"/>
    <property type="evidence" value="ECO:0007669"/>
    <property type="project" value="UniProtKB-SubCell"/>
</dbReference>
<evidence type="ECO:0000313" key="10">
    <source>
        <dbReference type="RefSeq" id="XP_015039836.1"/>
    </source>
</evidence>
<evidence type="ECO:0000256" key="4">
    <source>
        <dbReference type="ARBA" id="ARBA00023136"/>
    </source>
</evidence>
<dbReference type="InterPro" id="IPR005829">
    <property type="entry name" value="Sugar_transporter_CS"/>
</dbReference>
<dbReference type="InterPro" id="IPR020846">
    <property type="entry name" value="MFS_dom"/>
</dbReference>
<dbReference type="SUPFAM" id="SSF103473">
    <property type="entry name" value="MFS general substrate transporter"/>
    <property type="match status" value="1"/>
</dbReference>
<feature type="transmembrane region" description="Helical" evidence="7">
    <location>
        <begin position="355"/>
        <end position="377"/>
    </location>
</feature>
<evidence type="ECO:0000256" key="1">
    <source>
        <dbReference type="ARBA" id="ARBA00004141"/>
    </source>
</evidence>
<dbReference type="Pfam" id="PF00083">
    <property type="entry name" value="Sugar_tr"/>
    <property type="match status" value="1"/>
</dbReference>
<dbReference type="Bgee" id="FBgn0074777">
    <property type="expression patterns" value="Expressed in female reproductive system and 1 other cell type or tissue"/>
</dbReference>
<dbReference type="PRINTS" id="PR00171">
    <property type="entry name" value="SUGRTRNSPORT"/>
</dbReference>
<evidence type="ECO:0000313" key="9">
    <source>
        <dbReference type="Proteomes" id="UP000001819"/>
    </source>
</evidence>
<evidence type="ECO:0000256" key="2">
    <source>
        <dbReference type="ARBA" id="ARBA00022692"/>
    </source>
</evidence>
<feature type="transmembrane region" description="Helical" evidence="7">
    <location>
        <begin position="21"/>
        <end position="42"/>
    </location>
</feature>
<organism evidence="9 10">
    <name type="scientific">Drosophila pseudoobscura pseudoobscura</name>
    <name type="common">Fruit fly</name>
    <dbReference type="NCBI Taxonomy" id="46245"/>
    <lineage>
        <taxon>Eukaryota</taxon>
        <taxon>Metazoa</taxon>
        <taxon>Ecdysozoa</taxon>
        <taxon>Arthropoda</taxon>
        <taxon>Hexapoda</taxon>
        <taxon>Insecta</taxon>
        <taxon>Pterygota</taxon>
        <taxon>Neoptera</taxon>
        <taxon>Endopterygota</taxon>
        <taxon>Diptera</taxon>
        <taxon>Brachycera</taxon>
        <taxon>Muscomorpha</taxon>
        <taxon>Ephydroidea</taxon>
        <taxon>Drosophilidae</taxon>
        <taxon>Drosophila</taxon>
        <taxon>Sophophora</taxon>
    </lineage>
</organism>
<dbReference type="Proteomes" id="UP000001819">
    <property type="component" value="Chromosome 3"/>
</dbReference>
<protein>
    <submittedName>
        <fullName evidence="10">Solute carrier family 2, facilitated glucose transporter member 7-like isoform X2</fullName>
    </submittedName>
</protein>
<gene>
    <name evidence="10" type="primary">LOC4804351</name>
</gene>
<dbReference type="PROSITE" id="PS50850">
    <property type="entry name" value="MFS"/>
    <property type="match status" value="1"/>
</dbReference>
<evidence type="ECO:0000256" key="7">
    <source>
        <dbReference type="SAM" id="Phobius"/>
    </source>
</evidence>
<keyword evidence="5" id="KW-0325">Glycoprotein</keyword>
<dbReference type="PROSITE" id="PS00216">
    <property type="entry name" value="SUGAR_TRANSPORT_1"/>
    <property type="match status" value="1"/>
</dbReference>
<evidence type="ECO:0000256" key="5">
    <source>
        <dbReference type="ARBA" id="ARBA00023180"/>
    </source>
</evidence>
<feature type="transmembrane region" description="Helical" evidence="7">
    <location>
        <begin position="383"/>
        <end position="411"/>
    </location>
</feature>
<keyword evidence="2 7" id="KW-0812">Transmembrane</keyword>
<feature type="transmembrane region" description="Helical" evidence="7">
    <location>
        <begin position="75"/>
        <end position="94"/>
    </location>
</feature>
<sequence>MGATDNNSDHVTPAKGRGWNTFLLFICLSVTVGTTIPVGYFIGVLNAPAELIKRWCEDILASEYDTIVSSSQLDILWTSIVSIYLIGGICGSCFSALCSDKYGRKGCLMISGAILVVCGMLFTWCRAAKSLEMLMVGRFLGGIASALIFTAQPMYLLELAPSELSGSVGVFTCIGVTGGILLAQVVTLSQLLGNENLWPYALSFYTLLVLVSLLPMWWFPESPRWLYLHKGDSAGSELALRRIRGQGAEEEVQRELLEMKATLEAQAQASSKDSSLCQVLGDRELFLPLLLVCSFQATQQLSGINAIFFYSLSILTQAGFSPEAATWLNLGIGGFNLCTSLLGPLLVHKFPRRPLMMLSCAVCALSLLAMSIGLYFLESSGSTVLTYFCAAFILIFILGFQIGLGPIAYFIGSELLEDSPRPVAMSMGSLFSWIGNFLVGMCFPLLQSVWSSFAFMPCMCVCIYCLLLTWRYLPETRGREPKDVKPLMSHGLLSKLD</sequence>
<reference evidence="10" key="2">
    <citation type="submission" date="2025-08" db="UniProtKB">
        <authorList>
            <consortium name="RefSeq"/>
        </authorList>
    </citation>
    <scope>IDENTIFICATION</scope>
    <source>
        <strain evidence="10">MV-25-SWS-2005</strain>
        <tissue evidence="10">Whole body</tissue>
    </source>
</reference>
<feature type="transmembrane region" description="Helical" evidence="7">
    <location>
        <begin position="423"/>
        <end position="446"/>
    </location>
</feature>
<feature type="domain" description="Major facilitator superfamily (MFS) profile" evidence="8">
    <location>
        <begin position="32"/>
        <end position="477"/>
    </location>
</feature>
<proteinExistence type="inferred from homology"/>
<keyword evidence="6" id="KW-0813">Transport</keyword>
<feature type="transmembrane region" description="Helical" evidence="7">
    <location>
        <begin position="106"/>
        <end position="124"/>
    </location>
</feature>
<feature type="transmembrane region" description="Helical" evidence="7">
    <location>
        <begin position="324"/>
        <end position="343"/>
    </location>
</feature>
<dbReference type="GeneID" id="4804351"/>
<feature type="transmembrane region" description="Helical" evidence="7">
    <location>
        <begin position="452"/>
        <end position="473"/>
    </location>
</feature>
<keyword evidence="3 7" id="KW-1133">Transmembrane helix</keyword>
<dbReference type="InterPro" id="IPR045263">
    <property type="entry name" value="GLUT"/>
</dbReference>
<evidence type="ECO:0000259" key="8">
    <source>
        <dbReference type="PROSITE" id="PS50850"/>
    </source>
</evidence>
<feature type="transmembrane region" description="Helical" evidence="7">
    <location>
        <begin position="168"/>
        <end position="191"/>
    </location>
</feature>
<dbReference type="InterPro" id="IPR003663">
    <property type="entry name" value="Sugar/inositol_transpt"/>
</dbReference>
<feature type="transmembrane region" description="Helical" evidence="7">
    <location>
        <begin position="285"/>
        <end position="312"/>
    </location>
</feature>
<keyword evidence="4 7" id="KW-0472">Membrane</keyword>
<dbReference type="InterPro" id="IPR036259">
    <property type="entry name" value="MFS_trans_sf"/>
</dbReference>
<evidence type="ECO:0000256" key="3">
    <source>
        <dbReference type="ARBA" id="ARBA00022989"/>
    </source>
</evidence>
<dbReference type="AlphaFoldDB" id="A0A6I8VEY3"/>
<dbReference type="RefSeq" id="XP_015039836.1">
    <property type="nucleotide sequence ID" value="XM_015184350.2"/>
</dbReference>
<dbReference type="Gene3D" id="1.20.1250.20">
    <property type="entry name" value="MFS general substrate transporter like domains"/>
    <property type="match status" value="1"/>
</dbReference>
<feature type="transmembrane region" description="Helical" evidence="7">
    <location>
        <begin position="197"/>
        <end position="219"/>
    </location>
</feature>
<dbReference type="CDD" id="cd17357">
    <property type="entry name" value="MFS_GLUT_Class1_2_like"/>
    <property type="match status" value="1"/>
</dbReference>